<comment type="subcellular location">
    <subcellularLocation>
        <location evidence="1 9">Cell membrane</location>
        <topology evidence="1 9">Multi-pass membrane protein</topology>
    </subcellularLocation>
</comment>
<keyword evidence="7 9" id="KW-0472">Membrane</keyword>
<accession>A0A328AYR7</accession>
<keyword evidence="12" id="KW-1185">Reference proteome</keyword>
<feature type="domain" description="ABC transmembrane type-1" evidence="10">
    <location>
        <begin position="92"/>
        <end position="276"/>
    </location>
</feature>
<dbReference type="FunFam" id="1.10.3720.10:FF:000003">
    <property type="entry name" value="Aliphatic sulfonate ABC transporter permease"/>
    <property type="match status" value="1"/>
</dbReference>
<gene>
    <name evidence="11" type="ORF">DJ018_08630</name>
</gene>
<organism evidence="11 12">
    <name type="scientific">Phenylobacterium deserti</name>
    <dbReference type="NCBI Taxonomy" id="1914756"/>
    <lineage>
        <taxon>Bacteria</taxon>
        <taxon>Pseudomonadati</taxon>
        <taxon>Pseudomonadota</taxon>
        <taxon>Alphaproteobacteria</taxon>
        <taxon>Caulobacterales</taxon>
        <taxon>Caulobacteraceae</taxon>
        <taxon>Phenylobacterium</taxon>
    </lineage>
</organism>
<keyword evidence="4" id="KW-1003">Cell membrane</keyword>
<dbReference type="InterPro" id="IPR035906">
    <property type="entry name" value="MetI-like_sf"/>
</dbReference>
<feature type="transmembrane region" description="Helical" evidence="9">
    <location>
        <begin position="202"/>
        <end position="231"/>
    </location>
</feature>
<dbReference type="PANTHER" id="PTHR30151">
    <property type="entry name" value="ALKANE SULFONATE ABC TRANSPORTER-RELATED, MEMBRANE SUBUNIT"/>
    <property type="match status" value="1"/>
</dbReference>
<dbReference type="Gene3D" id="1.10.3720.10">
    <property type="entry name" value="MetI-like"/>
    <property type="match status" value="1"/>
</dbReference>
<comment type="function">
    <text evidence="8">Probably part of an ABC transporter complex. Probably responsible for the translocation of the substrate across the membrane.</text>
</comment>
<feature type="transmembrane region" description="Helical" evidence="9">
    <location>
        <begin position="140"/>
        <end position="156"/>
    </location>
</feature>
<feature type="transmembrane region" description="Helical" evidence="9">
    <location>
        <begin position="46"/>
        <end position="68"/>
    </location>
</feature>
<evidence type="ECO:0000256" key="4">
    <source>
        <dbReference type="ARBA" id="ARBA00022475"/>
    </source>
</evidence>
<evidence type="ECO:0000313" key="12">
    <source>
        <dbReference type="Proteomes" id="UP000249725"/>
    </source>
</evidence>
<comment type="similarity">
    <text evidence="2 9">Belongs to the binding-protein-dependent transport system permease family.</text>
</comment>
<evidence type="ECO:0000256" key="3">
    <source>
        <dbReference type="ARBA" id="ARBA00022448"/>
    </source>
</evidence>
<name>A0A328AYR7_9CAUL</name>
<dbReference type="SUPFAM" id="SSF161098">
    <property type="entry name" value="MetI-like"/>
    <property type="match status" value="1"/>
</dbReference>
<dbReference type="AlphaFoldDB" id="A0A328AYR7"/>
<keyword evidence="6 9" id="KW-1133">Transmembrane helix</keyword>
<dbReference type="InterPro" id="IPR000515">
    <property type="entry name" value="MetI-like"/>
</dbReference>
<evidence type="ECO:0000256" key="9">
    <source>
        <dbReference type="RuleBase" id="RU363032"/>
    </source>
</evidence>
<dbReference type="Pfam" id="PF00528">
    <property type="entry name" value="BPD_transp_1"/>
    <property type="match status" value="1"/>
</dbReference>
<keyword evidence="5 9" id="KW-0812">Transmembrane</keyword>
<dbReference type="EMBL" id="QFYR01000001">
    <property type="protein sequence ID" value="RAK57958.1"/>
    <property type="molecule type" value="Genomic_DNA"/>
</dbReference>
<dbReference type="Proteomes" id="UP000249725">
    <property type="component" value="Unassembled WGS sequence"/>
</dbReference>
<feature type="transmembrane region" description="Helical" evidence="9">
    <location>
        <begin position="107"/>
        <end position="131"/>
    </location>
</feature>
<evidence type="ECO:0000259" key="10">
    <source>
        <dbReference type="PROSITE" id="PS50928"/>
    </source>
</evidence>
<evidence type="ECO:0000256" key="2">
    <source>
        <dbReference type="ARBA" id="ARBA00009306"/>
    </source>
</evidence>
<dbReference type="PROSITE" id="PS50928">
    <property type="entry name" value="ABC_TM1"/>
    <property type="match status" value="1"/>
</dbReference>
<evidence type="ECO:0000256" key="1">
    <source>
        <dbReference type="ARBA" id="ARBA00004651"/>
    </source>
</evidence>
<dbReference type="RefSeq" id="WP_111514408.1">
    <property type="nucleotide sequence ID" value="NZ_QFYR01000001.1"/>
</dbReference>
<evidence type="ECO:0000313" key="11">
    <source>
        <dbReference type="EMBL" id="RAK57958.1"/>
    </source>
</evidence>
<evidence type="ECO:0000256" key="8">
    <source>
        <dbReference type="ARBA" id="ARBA00056719"/>
    </source>
</evidence>
<evidence type="ECO:0000256" key="7">
    <source>
        <dbReference type="ARBA" id="ARBA00023136"/>
    </source>
</evidence>
<dbReference type="PANTHER" id="PTHR30151:SF38">
    <property type="entry name" value="ALIPHATIC SULFONATES TRANSPORT PERMEASE PROTEIN SSUC-RELATED"/>
    <property type="match status" value="1"/>
</dbReference>
<evidence type="ECO:0000256" key="5">
    <source>
        <dbReference type="ARBA" id="ARBA00022692"/>
    </source>
</evidence>
<proteinExistence type="inferred from homology"/>
<sequence length="292" mass="31246">MNAHSLAHAVPLTPAPPQVLLPEPVLAVADRPAAPRRLGLGVADPLGWLLGPALLLFAWTLGSFFGLIDPRVLPAPWTAAETSVDLIREGRLQQNLAISAWRVAQGLAFGVSAGLLVALLAGLSLIGGYLFDGLVQVKRAIPTLALIPLVVIWFGIGETMKITVISLAVFVPIYLNTHTALRGIESRYVELAETVGLSRLDFIRHVVLPGALPGFMLGLRFGVMSGWLALVVVEQLNATSGIGYMINLARVYAQTDVIVVGILVYALLGLASDMAVRAAERRLVAWRRTFGK</sequence>
<feature type="transmembrane region" description="Helical" evidence="9">
    <location>
        <begin position="251"/>
        <end position="272"/>
    </location>
</feature>
<protein>
    <submittedName>
        <fullName evidence="11">ABC transporter permease</fullName>
    </submittedName>
</protein>
<evidence type="ECO:0000256" key="6">
    <source>
        <dbReference type="ARBA" id="ARBA00022989"/>
    </source>
</evidence>
<dbReference type="OrthoDB" id="9799271at2"/>
<reference evidence="12" key="1">
    <citation type="submission" date="2018-05" db="EMBL/GenBank/DDBJ databases">
        <authorList>
            <person name="Li X."/>
        </authorList>
    </citation>
    <scope>NUCLEOTIDE SEQUENCE [LARGE SCALE GENOMIC DNA]</scope>
    <source>
        <strain evidence="12">YIM 73061</strain>
    </source>
</reference>
<comment type="caution">
    <text evidence="11">The sequence shown here is derived from an EMBL/GenBank/DDBJ whole genome shotgun (WGS) entry which is preliminary data.</text>
</comment>
<keyword evidence="3 9" id="KW-0813">Transport</keyword>
<feature type="transmembrane region" description="Helical" evidence="9">
    <location>
        <begin position="162"/>
        <end position="181"/>
    </location>
</feature>
<dbReference type="GO" id="GO:0042918">
    <property type="term" value="P:alkanesulfonate transmembrane transport"/>
    <property type="evidence" value="ECO:0007669"/>
    <property type="project" value="UniProtKB-ARBA"/>
</dbReference>
<dbReference type="CDD" id="cd06261">
    <property type="entry name" value="TM_PBP2"/>
    <property type="match status" value="1"/>
</dbReference>
<dbReference type="GO" id="GO:0005886">
    <property type="term" value="C:plasma membrane"/>
    <property type="evidence" value="ECO:0007669"/>
    <property type="project" value="UniProtKB-SubCell"/>
</dbReference>